<dbReference type="Pfam" id="PF00240">
    <property type="entry name" value="ubiquitin"/>
    <property type="match status" value="1"/>
</dbReference>
<dbReference type="InterPro" id="IPR019956">
    <property type="entry name" value="Ubiquitin_dom"/>
</dbReference>
<dbReference type="PROSITE" id="PS00299">
    <property type="entry name" value="UBIQUITIN_1"/>
    <property type="match status" value="1"/>
</dbReference>
<dbReference type="SMART" id="SM00213">
    <property type="entry name" value="UBQ"/>
    <property type="match status" value="1"/>
</dbReference>
<feature type="domain" description="Ubiquitin-like" evidence="1">
    <location>
        <begin position="212"/>
        <end position="287"/>
    </location>
</feature>
<evidence type="ECO:0000259" key="1">
    <source>
        <dbReference type="PROSITE" id="PS50053"/>
    </source>
</evidence>
<dbReference type="OrthoDB" id="428577at2759"/>
<evidence type="ECO:0000313" key="2">
    <source>
        <dbReference type="EMBL" id="KAF2118753.1"/>
    </source>
</evidence>
<dbReference type="InterPro" id="IPR000626">
    <property type="entry name" value="Ubiquitin-like_dom"/>
</dbReference>
<name>A0A6A5ZIS9_9PLEO</name>
<dbReference type="EMBL" id="ML977316">
    <property type="protein sequence ID" value="KAF2118753.1"/>
    <property type="molecule type" value="Genomic_DNA"/>
</dbReference>
<dbReference type="SUPFAM" id="SSF54236">
    <property type="entry name" value="Ubiquitin-like"/>
    <property type="match status" value="1"/>
</dbReference>
<reference evidence="2" key="1">
    <citation type="journal article" date="2020" name="Stud. Mycol.">
        <title>101 Dothideomycetes genomes: a test case for predicting lifestyles and emergence of pathogens.</title>
        <authorList>
            <person name="Haridas S."/>
            <person name="Albert R."/>
            <person name="Binder M."/>
            <person name="Bloem J."/>
            <person name="Labutti K."/>
            <person name="Salamov A."/>
            <person name="Andreopoulos B."/>
            <person name="Baker S."/>
            <person name="Barry K."/>
            <person name="Bills G."/>
            <person name="Bluhm B."/>
            <person name="Cannon C."/>
            <person name="Castanera R."/>
            <person name="Culley D."/>
            <person name="Daum C."/>
            <person name="Ezra D."/>
            <person name="Gonzalez J."/>
            <person name="Henrissat B."/>
            <person name="Kuo A."/>
            <person name="Liang C."/>
            <person name="Lipzen A."/>
            <person name="Lutzoni F."/>
            <person name="Magnuson J."/>
            <person name="Mondo S."/>
            <person name="Nolan M."/>
            <person name="Ohm R."/>
            <person name="Pangilinan J."/>
            <person name="Park H.-J."/>
            <person name="Ramirez L."/>
            <person name="Alfaro M."/>
            <person name="Sun H."/>
            <person name="Tritt A."/>
            <person name="Yoshinaga Y."/>
            <person name="Zwiers L.-H."/>
            <person name="Turgeon B."/>
            <person name="Goodwin S."/>
            <person name="Spatafora J."/>
            <person name="Crous P."/>
            <person name="Grigoriev I."/>
        </authorList>
    </citation>
    <scope>NUCLEOTIDE SEQUENCE</scope>
    <source>
        <strain evidence="2">CBS 627.86</strain>
    </source>
</reference>
<dbReference type="InterPro" id="IPR029071">
    <property type="entry name" value="Ubiquitin-like_domsf"/>
</dbReference>
<organism evidence="2 3">
    <name type="scientific">Lophiotrema nucula</name>
    <dbReference type="NCBI Taxonomy" id="690887"/>
    <lineage>
        <taxon>Eukaryota</taxon>
        <taxon>Fungi</taxon>
        <taxon>Dikarya</taxon>
        <taxon>Ascomycota</taxon>
        <taxon>Pezizomycotina</taxon>
        <taxon>Dothideomycetes</taxon>
        <taxon>Pleosporomycetidae</taxon>
        <taxon>Pleosporales</taxon>
        <taxon>Lophiotremataceae</taxon>
        <taxon>Lophiotrema</taxon>
    </lineage>
</organism>
<evidence type="ECO:0000313" key="3">
    <source>
        <dbReference type="Proteomes" id="UP000799770"/>
    </source>
</evidence>
<accession>A0A6A5ZIS9</accession>
<dbReference type="AlphaFoldDB" id="A0A6A5ZIS9"/>
<gene>
    <name evidence="2" type="ORF">BDV96DRAFT_610708</name>
</gene>
<dbReference type="PRINTS" id="PR00348">
    <property type="entry name" value="UBIQUITIN"/>
</dbReference>
<dbReference type="PROSITE" id="PS50053">
    <property type="entry name" value="UBIQUITIN_2"/>
    <property type="match status" value="1"/>
</dbReference>
<dbReference type="Gene3D" id="3.10.20.90">
    <property type="entry name" value="Phosphatidylinositol 3-kinase Catalytic Subunit, Chain A, domain 1"/>
    <property type="match status" value="1"/>
</dbReference>
<dbReference type="InterPro" id="IPR050158">
    <property type="entry name" value="Ubiquitin_ubiquitin-like"/>
</dbReference>
<sequence>MATNVSCELKGDASVIVDNDLKISFHRTVRVPDNQQVSFLPPDLGAFPLKPVSQFAHKLPPDMAGKGGLFLPMFQSEAMWIDFSCSYNKAYMIKVYVGGVNAISGEPAVETAATKLRRMQKLYARGIAPKADKASPLQDYMVVPKQPWLDGIADSNGTVRQFVAMPLGSGYSVESQITGMDSMGGLQLEVTPVKAPPIGPRSSVRGVPLKYFKVQVQTLTGKAIIIPTCTHDHIEDLKTKVQDAEGIPLDQQRLIFNGQQLEDHRLLVEYRIGEMSKLHIVLRLRGGGGPVHQMNVAAGGKIKQVIEPDNDPSRWEGSKTVIFNVQILNSALYHTVTGSFPPAMPLTAKTYKQYGLPFFKLYEEPSGISGDFSLVKSVAQIDGVKNEEVKPKVKAISKKRDRDGNLAASKSAGITNAKGMLREFRNLTDLEKEFENYQVAGF</sequence>
<keyword evidence="3" id="KW-1185">Reference proteome</keyword>
<protein>
    <submittedName>
        <fullName evidence="2">Integral membrane protein</fullName>
    </submittedName>
</protein>
<proteinExistence type="predicted"/>
<dbReference type="Proteomes" id="UP000799770">
    <property type="component" value="Unassembled WGS sequence"/>
</dbReference>
<dbReference type="PANTHER" id="PTHR10666">
    <property type="entry name" value="UBIQUITIN"/>
    <property type="match status" value="1"/>
</dbReference>
<dbReference type="InterPro" id="IPR019954">
    <property type="entry name" value="Ubiquitin_CS"/>
</dbReference>